<evidence type="ECO:0000313" key="2">
    <source>
        <dbReference type="Proteomes" id="UP000324800"/>
    </source>
</evidence>
<feature type="non-terminal residue" evidence="1">
    <location>
        <position position="1"/>
    </location>
</feature>
<protein>
    <submittedName>
        <fullName evidence="1">Uncharacterized protein</fullName>
    </submittedName>
</protein>
<name>A0A5J4TB87_9EUKA</name>
<accession>A0A5J4TB87</accession>
<proteinExistence type="predicted"/>
<dbReference type="Proteomes" id="UP000324800">
    <property type="component" value="Unassembled WGS sequence"/>
</dbReference>
<evidence type="ECO:0000313" key="1">
    <source>
        <dbReference type="EMBL" id="KAA6354810.1"/>
    </source>
</evidence>
<dbReference type="AlphaFoldDB" id="A0A5J4TB87"/>
<dbReference type="EMBL" id="SNRW01035669">
    <property type="protein sequence ID" value="KAA6354810.1"/>
    <property type="molecule type" value="Genomic_DNA"/>
</dbReference>
<comment type="caution">
    <text evidence="1">The sequence shown here is derived from an EMBL/GenBank/DDBJ whole genome shotgun (WGS) entry which is preliminary data.</text>
</comment>
<organism evidence="1 2">
    <name type="scientific">Streblomastix strix</name>
    <dbReference type="NCBI Taxonomy" id="222440"/>
    <lineage>
        <taxon>Eukaryota</taxon>
        <taxon>Metamonada</taxon>
        <taxon>Preaxostyla</taxon>
        <taxon>Oxymonadida</taxon>
        <taxon>Streblomastigidae</taxon>
        <taxon>Streblomastix</taxon>
    </lineage>
</organism>
<sequence length="150" mass="17682">AVVRTIRNAFEKDPQQMANNKQLQQVVDEYNNTKRSAFKQKFSRKQVNENEDLEGIYIRQKIKELADAKELQYKDNLQDLKKGNIITIHLDLKKTANGFEKQRRQFNEIATFIKFEHGNVICELLKPYNDIKIVEVPIYYTENIGQFDDA</sequence>
<reference evidence="1 2" key="1">
    <citation type="submission" date="2019-03" db="EMBL/GenBank/DDBJ databases">
        <title>Single cell metagenomics reveals metabolic interactions within the superorganism composed of flagellate Streblomastix strix and complex community of Bacteroidetes bacteria on its surface.</title>
        <authorList>
            <person name="Treitli S.C."/>
            <person name="Kolisko M."/>
            <person name="Husnik F."/>
            <person name="Keeling P."/>
            <person name="Hampl V."/>
        </authorList>
    </citation>
    <scope>NUCLEOTIDE SEQUENCE [LARGE SCALE GENOMIC DNA]</scope>
    <source>
        <strain evidence="1">ST1C</strain>
    </source>
</reference>
<gene>
    <name evidence="1" type="ORF">EZS28_049663</name>
</gene>